<protein>
    <submittedName>
        <fullName evidence="6">LysR family transcriptional regulator</fullName>
    </submittedName>
</protein>
<reference evidence="7" key="1">
    <citation type="journal article" date="2019" name="Int. J. Syst. Evol. Microbiol.">
        <title>The Global Catalogue of Microorganisms (GCM) 10K type strain sequencing project: providing services to taxonomists for standard genome sequencing and annotation.</title>
        <authorList>
            <consortium name="The Broad Institute Genomics Platform"/>
            <consortium name="The Broad Institute Genome Sequencing Center for Infectious Disease"/>
            <person name="Wu L."/>
            <person name="Ma J."/>
        </authorList>
    </citation>
    <scope>NUCLEOTIDE SEQUENCE [LARGE SCALE GENOMIC DNA]</scope>
    <source>
        <strain evidence="7">CCM 8391</strain>
    </source>
</reference>
<evidence type="ECO:0000256" key="3">
    <source>
        <dbReference type="ARBA" id="ARBA00023125"/>
    </source>
</evidence>
<proteinExistence type="inferred from homology"/>
<dbReference type="InterPro" id="IPR005119">
    <property type="entry name" value="LysR_subst-bd"/>
</dbReference>
<dbReference type="PANTHER" id="PTHR30126:SF39">
    <property type="entry name" value="HTH-TYPE TRANSCRIPTIONAL REGULATOR CYSL"/>
    <property type="match status" value="1"/>
</dbReference>
<comment type="similarity">
    <text evidence="1">Belongs to the LysR transcriptional regulatory family.</text>
</comment>
<feature type="domain" description="HTH lysR-type" evidence="5">
    <location>
        <begin position="5"/>
        <end position="62"/>
    </location>
</feature>
<dbReference type="PANTHER" id="PTHR30126">
    <property type="entry name" value="HTH-TYPE TRANSCRIPTIONAL REGULATOR"/>
    <property type="match status" value="1"/>
</dbReference>
<evidence type="ECO:0000256" key="4">
    <source>
        <dbReference type="ARBA" id="ARBA00023163"/>
    </source>
</evidence>
<evidence type="ECO:0000259" key="5">
    <source>
        <dbReference type="PROSITE" id="PS50931"/>
    </source>
</evidence>
<dbReference type="SUPFAM" id="SSF53850">
    <property type="entry name" value="Periplasmic binding protein-like II"/>
    <property type="match status" value="1"/>
</dbReference>
<dbReference type="PROSITE" id="PS50931">
    <property type="entry name" value="HTH_LYSR"/>
    <property type="match status" value="1"/>
</dbReference>
<dbReference type="Pfam" id="PF00126">
    <property type="entry name" value="HTH_1"/>
    <property type="match status" value="1"/>
</dbReference>
<dbReference type="Proteomes" id="UP001596302">
    <property type="component" value="Unassembled WGS sequence"/>
</dbReference>
<dbReference type="EMBL" id="JBHSQW010000026">
    <property type="protein sequence ID" value="MFC5995176.1"/>
    <property type="molecule type" value="Genomic_DNA"/>
</dbReference>
<dbReference type="InterPro" id="IPR000847">
    <property type="entry name" value="LysR_HTH_N"/>
</dbReference>
<dbReference type="Gene3D" id="1.10.10.10">
    <property type="entry name" value="Winged helix-like DNA-binding domain superfamily/Winged helix DNA-binding domain"/>
    <property type="match status" value="1"/>
</dbReference>
<evidence type="ECO:0000313" key="6">
    <source>
        <dbReference type="EMBL" id="MFC5995176.1"/>
    </source>
</evidence>
<organism evidence="6 7">
    <name type="scientific">Pseudonocardia hispaniensis</name>
    <dbReference type="NCBI Taxonomy" id="904933"/>
    <lineage>
        <taxon>Bacteria</taxon>
        <taxon>Bacillati</taxon>
        <taxon>Actinomycetota</taxon>
        <taxon>Actinomycetes</taxon>
        <taxon>Pseudonocardiales</taxon>
        <taxon>Pseudonocardiaceae</taxon>
        <taxon>Pseudonocardia</taxon>
    </lineage>
</organism>
<gene>
    <name evidence="6" type="ORF">ACFQE5_13240</name>
</gene>
<dbReference type="InterPro" id="IPR036390">
    <property type="entry name" value="WH_DNA-bd_sf"/>
</dbReference>
<evidence type="ECO:0000256" key="1">
    <source>
        <dbReference type="ARBA" id="ARBA00009437"/>
    </source>
</evidence>
<keyword evidence="2" id="KW-0805">Transcription regulation</keyword>
<dbReference type="PRINTS" id="PR00039">
    <property type="entry name" value="HTHLYSR"/>
</dbReference>
<dbReference type="Gene3D" id="3.40.190.10">
    <property type="entry name" value="Periplasmic binding protein-like II"/>
    <property type="match status" value="2"/>
</dbReference>
<comment type="caution">
    <text evidence="6">The sequence shown here is derived from an EMBL/GenBank/DDBJ whole genome shotgun (WGS) entry which is preliminary data.</text>
</comment>
<sequence>MPQLPDIESLRLLVLVGERGSLTAAAAELEISQPSASKRLSSLERRLGLKLLERSRRGSTLTPAGTLVCGWAQRILDEVGALLDGVSALRQEQAANLRVAASMTIAEYLLPAWIGDLRRSAPELHVGLQVLNSARVCELARQGVIDIGFVESPRELTGLRSRLIGRDRLVLVVAPGHRWARRRRPVGPAELASTPVISREAGSGTRETAERAVAAAGATMAPPLLELGSSTAIRNAVAAGVGPALISEVAVAAELAAGSLVEVPTEGLDLGRSLRAVWSASTRASGPAAGLLARARRRGGDRGR</sequence>
<evidence type="ECO:0000256" key="2">
    <source>
        <dbReference type="ARBA" id="ARBA00023015"/>
    </source>
</evidence>
<keyword evidence="7" id="KW-1185">Reference proteome</keyword>
<dbReference type="SUPFAM" id="SSF46785">
    <property type="entry name" value="Winged helix' DNA-binding domain"/>
    <property type="match status" value="1"/>
</dbReference>
<evidence type="ECO:0000313" key="7">
    <source>
        <dbReference type="Proteomes" id="UP001596302"/>
    </source>
</evidence>
<accession>A0ABW1J336</accession>
<dbReference type="InterPro" id="IPR036388">
    <property type="entry name" value="WH-like_DNA-bd_sf"/>
</dbReference>
<dbReference type="Pfam" id="PF03466">
    <property type="entry name" value="LysR_substrate"/>
    <property type="match status" value="1"/>
</dbReference>
<name>A0ABW1J336_9PSEU</name>
<keyword evidence="3" id="KW-0238">DNA-binding</keyword>
<dbReference type="RefSeq" id="WP_379585196.1">
    <property type="nucleotide sequence ID" value="NZ_JBHSQW010000026.1"/>
</dbReference>
<keyword evidence="4" id="KW-0804">Transcription</keyword>